<dbReference type="Proteomes" id="UP000191154">
    <property type="component" value="Unassembled WGS sequence"/>
</dbReference>
<dbReference type="EMBL" id="LZYZ01000006">
    <property type="protein sequence ID" value="OOM10728.1"/>
    <property type="molecule type" value="Genomic_DNA"/>
</dbReference>
<dbReference type="PANTHER" id="PTHR33744">
    <property type="entry name" value="CARBOHYDRATE DIACID REGULATOR"/>
    <property type="match status" value="1"/>
</dbReference>
<dbReference type="AlphaFoldDB" id="A0A1S8N2V0"/>
<dbReference type="Gene3D" id="1.10.10.2840">
    <property type="entry name" value="PucR C-terminal helix-turn-helix domain"/>
    <property type="match status" value="1"/>
</dbReference>
<dbReference type="STRING" id="169679.CSACC_24840"/>
<evidence type="ECO:0000313" key="3">
    <source>
        <dbReference type="Proteomes" id="UP000191154"/>
    </source>
</evidence>
<gene>
    <name evidence="2" type="ORF">CLOSAC_33490</name>
</gene>
<reference evidence="2 3" key="1">
    <citation type="submission" date="2016-05" db="EMBL/GenBank/DDBJ databases">
        <title>Microbial solvent formation.</title>
        <authorList>
            <person name="Poehlein A."/>
            <person name="Montoya Solano J.D."/>
            <person name="Flitsch S."/>
            <person name="Krabben P."/>
            <person name="Duerre P."/>
            <person name="Daniel R."/>
        </authorList>
    </citation>
    <scope>NUCLEOTIDE SEQUENCE [LARGE SCALE GENOMIC DNA]</scope>
    <source>
        <strain evidence="2 3">L1-8</strain>
    </source>
</reference>
<feature type="domain" description="PucR C-terminal helix-turn-helix" evidence="1">
    <location>
        <begin position="353"/>
        <end position="408"/>
    </location>
</feature>
<evidence type="ECO:0000313" key="2">
    <source>
        <dbReference type="EMBL" id="OOM10728.1"/>
    </source>
</evidence>
<dbReference type="RefSeq" id="WP_077866402.1">
    <property type="nucleotide sequence ID" value="NZ_LZYZ01000006.1"/>
</dbReference>
<evidence type="ECO:0000259" key="1">
    <source>
        <dbReference type="Pfam" id="PF13556"/>
    </source>
</evidence>
<dbReference type="PANTHER" id="PTHR33744:SF15">
    <property type="entry name" value="CARBOHYDRATE DIACID REGULATOR"/>
    <property type="match status" value="1"/>
</dbReference>
<accession>A0A1S8N2V0</accession>
<dbReference type="InterPro" id="IPR025736">
    <property type="entry name" value="PucR_C-HTH_dom"/>
</dbReference>
<sequence length="422" mass="50045">MNKENDLYKEKYELYDSLFTQNNIDGILKTVENFLNNPVFILDTSYRFISRSPLARDEISSTETHNEENYLLSDIVSLMKKDKCIDTIYKRTNSFFYYSDQSLIFCSIRINTLTIAYICVLQSNRKFKQEDLELTNILSNILSIQIQKEHLFISNSGLDEEYYLMDLLVNKIDNLEYAEKRLKHGNFSLDKNLLILSIPYKQKYEDYRHNFGLKQIIDGLKRIFGNCISTYHKDMIIFLISNSHQQVISESIKSSLLEFLKLNNLRCGISFVFENLSYIKDYFYQSINTLQLSSYMKINENLNYFEDYVEYYLFHMANNITNDLHKINLSTLVHPWIKKLIKFDEENKGELFITLKTYLENSRNANNTSSKLNIHRSTFFYRLNKIQSLLDTSFDNGNNLLKLELSFKLLSYKLHNYGKLNY</sequence>
<dbReference type="InterPro" id="IPR042070">
    <property type="entry name" value="PucR_C-HTH_sf"/>
</dbReference>
<dbReference type="Pfam" id="PF13556">
    <property type="entry name" value="HTH_30"/>
    <property type="match status" value="1"/>
</dbReference>
<dbReference type="InterPro" id="IPR051448">
    <property type="entry name" value="CdaR-like_regulators"/>
</dbReference>
<comment type="caution">
    <text evidence="2">The sequence shown here is derived from an EMBL/GenBank/DDBJ whole genome shotgun (WGS) entry which is preliminary data.</text>
</comment>
<name>A0A1S8N2V0_CLOSA</name>
<proteinExistence type="predicted"/>
<organism evidence="2 3">
    <name type="scientific">Clostridium saccharobutylicum</name>
    <dbReference type="NCBI Taxonomy" id="169679"/>
    <lineage>
        <taxon>Bacteria</taxon>
        <taxon>Bacillati</taxon>
        <taxon>Bacillota</taxon>
        <taxon>Clostridia</taxon>
        <taxon>Eubacteriales</taxon>
        <taxon>Clostridiaceae</taxon>
        <taxon>Clostridium</taxon>
    </lineage>
</organism>
<protein>
    <recommendedName>
        <fullName evidence="1">PucR C-terminal helix-turn-helix domain-containing protein</fullName>
    </recommendedName>
</protein>